<comment type="caution">
    <text evidence="1">The sequence shown here is derived from an EMBL/GenBank/DDBJ whole genome shotgun (WGS) entry which is preliminary data.</text>
</comment>
<dbReference type="AlphaFoldDB" id="A0A510Y1T6"/>
<organism evidence="1 2">
    <name type="scientific">Marinococcus halophilus</name>
    <dbReference type="NCBI Taxonomy" id="1371"/>
    <lineage>
        <taxon>Bacteria</taxon>
        <taxon>Bacillati</taxon>
        <taxon>Bacillota</taxon>
        <taxon>Bacilli</taxon>
        <taxon>Bacillales</taxon>
        <taxon>Bacillaceae</taxon>
        <taxon>Marinococcus</taxon>
    </lineage>
</organism>
<gene>
    <name evidence="1" type="ORF">MHA01_02000</name>
</gene>
<name>A0A510Y1T6_MARHA</name>
<protein>
    <submittedName>
        <fullName evidence="1">Uncharacterized protein</fullName>
    </submittedName>
</protein>
<reference evidence="1 2" key="1">
    <citation type="submission" date="2019-07" db="EMBL/GenBank/DDBJ databases">
        <title>Whole genome shotgun sequence of Marinococcus halophilus NBRC 102359.</title>
        <authorList>
            <person name="Hosoyama A."/>
            <person name="Uohara A."/>
            <person name="Ohji S."/>
            <person name="Ichikawa N."/>
        </authorList>
    </citation>
    <scope>NUCLEOTIDE SEQUENCE [LARGE SCALE GENOMIC DNA]</scope>
    <source>
        <strain evidence="1 2">NBRC 102359</strain>
    </source>
</reference>
<keyword evidence="2" id="KW-1185">Reference proteome</keyword>
<sequence>MPEFVLPEPVRELPLGRSPALMGMSGKDKVFSTKGGTADNSFVLLQAKEFFICTQYE</sequence>
<accession>A0A510Y1T6</accession>
<dbReference type="EMBL" id="BJUN01000001">
    <property type="protein sequence ID" value="GEK57295.1"/>
    <property type="molecule type" value="Genomic_DNA"/>
</dbReference>
<evidence type="ECO:0000313" key="2">
    <source>
        <dbReference type="Proteomes" id="UP000321051"/>
    </source>
</evidence>
<evidence type="ECO:0000313" key="1">
    <source>
        <dbReference type="EMBL" id="GEK57295.1"/>
    </source>
</evidence>
<proteinExistence type="predicted"/>
<dbReference type="Proteomes" id="UP000321051">
    <property type="component" value="Unassembled WGS sequence"/>
</dbReference>